<dbReference type="InterPro" id="IPR015813">
    <property type="entry name" value="Pyrv/PenolPyrv_kinase-like_dom"/>
</dbReference>
<evidence type="ECO:0000256" key="4">
    <source>
        <dbReference type="ARBA" id="ARBA00022723"/>
    </source>
</evidence>
<name>A0A2X0IQK4_9ACTN</name>
<dbReference type="SUPFAM" id="SSF51621">
    <property type="entry name" value="Phosphoenolpyruvate/pyruvate domain"/>
    <property type="match status" value="1"/>
</dbReference>
<reference evidence="10 11" key="1">
    <citation type="submission" date="2018-06" db="EMBL/GenBank/DDBJ databases">
        <title>Streptacidiphilus pinicola sp. nov., isolated from pine grove soil.</title>
        <authorList>
            <person name="Roh S.G."/>
            <person name="Park S."/>
            <person name="Kim M.-K."/>
            <person name="Yun B.-R."/>
            <person name="Park J."/>
            <person name="Kim M.J."/>
            <person name="Kim Y.S."/>
            <person name="Kim S.B."/>
        </authorList>
    </citation>
    <scope>NUCLEOTIDE SEQUENCE [LARGE SCALE GENOMIC DNA]</scope>
    <source>
        <strain evidence="10 11">MMS16-CNU450</strain>
    </source>
</reference>
<dbReference type="AlphaFoldDB" id="A0A2X0IQK4"/>
<dbReference type="Pfam" id="PF05524">
    <property type="entry name" value="PEP-utilisers_N"/>
    <property type="match status" value="1"/>
</dbReference>
<dbReference type="SUPFAM" id="SSF47831">
    <property type="entry name" value="Enzyme I of the PEP:sugar phosphotransferase system HPr-binding (sub)domain"/>
    <property type="match status" value="1"/>
</dbReference>
<dbReference type="GO" id="GO:0009401">
    <property type="term" value="P:phosphoenolpyruvate-dependent sugar phosphotransferase system"/>
    <property type="evidence" value="ECO:0007669"/>
    <property type="project" value="InterPro"/>
</dbReference>
<dbReference type="InterPro" id="IPR040442">
    <property type="entry name" value="Pyrv_kinase-like_dom_sf"/>
</dbReference>
<protein>
    <submittedName>
        <fullName evidence="10">Phosphoenolpyruvate--protein phosphotransferase</fullName>
    </submittedName>
</protein>
<evidence type="ECO:0000256" key="1">
    <source>
        <dbReference type="ARBA" id="ARBA00001946"/>
    </source>
</evidence>
<proteinExistence type="inferred from homology"/>
<dbReference type="InterPro" id="IPR050499">
    <property type="entry name" value="PEP-utilizing_PTS_enzyme"/>
</dbReference>
<evidence type="ECO:0000313" key="10">
    <source>
        <dbReference type="EMBL" id="RAG85471.1"/>
    </source>
</evidence>
<dbReference type="InterPro" id="IPR018274">
    <property type="entry name" value="PEP_util_AS"/>
</dbReference>
<dbReference type="Pfam" id="PF02896">
    <property type="entry name" value="PEP-utilizers_C"/>
    <property type="match status" value="1"/>
</dbReference>
<evidence type="ECO:0000259" key="7">
    <source>
        <dbReference type="Pfam" id="PF00391"/>
    </source>
</evidence>
<evidence type="ECO:0000256" key="5">
    <source>
        <dbReference type="ARBA" id="ARBA00022777"/>
    </source>
</evidence>
<dbReference type="InterPro" id="IPR008731">
    <property type="entry name" value="PTS_EIN"/>
</dbReference>
<comment type="caution">
    <text evidence="10">The sequence shown here is derived from an EMBL/GenBank/DDBJ whole genome shotgun (WGS) entry which is preliminary data.</text>
</comment>
<keyword evidence="11" id="KW-1185">Reference proteome</keyword>
<keyword evidence="10" id="KW-0670">Pyruvate</keyword>
<dbReference type="OrthoDB" id="9765468at2"/>
<keyword evidence="4" id="KW-0479">Metal-binding</keyword>
<dbReference type="EMBL" id="QKYN01000040">
    <property type="protein sequence ID" value="RAG85471.1"/>
    <property type="molecule type" value="Genomic_DNA"/>
</dbReference>
<dbReference type="SUPFAM" id="SSF52009">
    <property type="entry name" value="Phosphohistidine domain"/>
    <property type="match status" value="1"/>
</dbReference>
<dbReference type="PANTHER" id="PTHR46244">
    <property type="entry name" value="PHOSPHOENOLPYRUVATE-PROTEIN PHOSPHOTRANSFERASE"/>
    <property type="match status" value="1"/>
</dbReference>
<evidence type="ECO:0000259" key="9">
    <source>
        <dbReference type="Pfam" id="PF05524"/>
    </source>
</evidence>
<evidence type="ECO:0000256" key="3">
    <source>
        <dbReference type="ARBA" id="ARBA00022679"/>
    </source>
</evidence>
<dbReference type="PROSITE" id="PS00370">
    <property type="entry name" value="PEP_ENZYMES_PHOS_SITE"/>
    <property type="match status" value="1"/>
</dbReference>
<dbReference type="InterPro" id="IPR000121">
    <property type="entry name" value="PEP_util_C"/>
</dbReference>
<dbReference type="InterPro" id="IPR036618">
    <property type="entry name" value="PtsI_HPr-bd_sf"/>
</dbReference>
<keyword evidence="5" id="KW-0418">Kinase</keyword>
<organism evidence="10 11">
    <name type="scientific">Streptacidiphilus pinicola</name>
    <dbReference type="NCBI Taxonomy" id="2219663"/>
    <lineage>
        <taxon>Bacteria</taxon>
        <taxon>Bacillati</taxon>
        <taxon>Actinomycetota</taxon>
        <taxon>Actinomycetes</taxon>
        <taxon>Kitasatosporales</taxon>
        <taxon>Streptomycetaceae</taxon>
        <taxon>Streptacidiphilus</taxon>
    </lineage>
</organism>
<feature type="domain" description="PEP-utilising enzyme mobile" evidence="7">
    <location>
        <begin position="152"/>
        <end position="218"/>
    </location>
</feature>
<dbReference type="Gene3D" id="1.10.274.10">
    <property type="entry name" value="PtsI, HPr-binding domain"/>
    <property type="match status" value="1"/>
</dbReference>
<evidence type="ECO:0000256" key="6">
    <source>
        <dbReference type="ARBA" id="ARBA00022842"/>
    </source>
</evidence>
<dbReference type="InterPro" id="IPR036637">
    <property type="entry name" value="Phosphohistidine_dom_sf"/>
</dbReference>
<keyword evidence="6" id="KW-0460">Magnesium</keyword>
<gene>
    <name evidence="10" type="ORF">DN069_11060</name>
</gene>
<feature type="domain" description="PEP-utilising enzyme C-terminal" evidence="8">
    <location>
        <begin position="249"/>
        <end position="527"/>
    </location>
</feature>
<dbReference type="Gene3D" id="3.50.30.10">
    <property type="entry name" value="Phosphohistidine domain"/>
    <property type="match status" value="1"/>
</dbReference>
<feature type="domain" description="Phosphotransferase system enzyme I N-terminal" evidence="9">
    <location>
        <begin position="8"/>
        <end position="125"/>
    </location>
</feature>
<evidence type="ECO:0000259" key="8">
    <source>
        <dbReference type="Pfam" id="PF02896"/>
    </source>
</evidence>
<dbReference type="PRINTS" id="PR01736">
    <property type="entry name" value="PHPHTRNFRASE"/>
</dbReference>
<dbReference type="GO" id="GO:0046872">
    <property type="term" value="F:metal ion binding"/>
    <property type="evidence" value="ECO:0007669"/>
    <property type="project" value="UniProtKB-KW"/>
</dbReference>
<dbReference type="RefSeq" id="WP_111500739.1">
    <property type="nucleotide sequence ID" value="NZ_QKYN01000040.1"/>
</dbReference>
<dbReference type="Pfam" id="PF00391">
    <property type="entry name" value="PEP-utilizers"/>
    <property type="match status" value="1"/>
</dbReference>
<dbReference type="InterPro" id="IPR008279">
    <property type="entry name" value="PEP-util_enz_mobile_dom"/>
</dbReference>
<keyword evidence="3 10" id="KW-0808">Transferase</keyword>
<dbReference type="GO" id="GO:0016301">
    <property type="term" value="F:kinase activity"/>
    <property type="evidence" value="ECO:0007669"/>
    <property type="project" value="UniProtKB-KW"/>
</dbReference>
<sequence length="560" mass="58795">MIPQSYAGHTASGGIALGLAHVPDRPADIPLPRRRPVDPRREVTDAFDAVAAGLARLAETLRDSGQPEQAEIMEVNGYLAQDPDLRGAALRRVAQGTPVVIAVRQAVDEYARAIAALDDPTLAERATDIRQVGRRVLDHLHGTTSAVPDGPLVLLATEVGAADLLELGPAVVGAASVIGGPNSHAAIVARSLGIPLLLGIDPVLLDLPAGTEIVVDAQAARIAVHPDPHQRTLALSAMDAARARRTALAAERSLPCETLDRHTVVLRANIATAADAEAALRSGADGVGLLRTELPFLEAASWPTEAQHAATLVPVLRRLEGRPVTVRTLDYADDKLPPFLADGTAGQRIGRGLPLMLARPEAFAEQFRAILTSGAGADVRILIPMVATVDELLACRAILRAAATSLGVAPPPLGAMVELPEAVAVADDLARESAFLSIGSNDLTCQLLGLDRRDPAATPALTAHPVVLRAIRDVIEAAHRHHRQVSVCGDAAAHPLVTPLLVGLGCDILSAAPAALDEVRARIRRLDAETCARAARDALDATTVDEVWRIVERRCSPTLP</sequence>
<accession>A0A2X0IQK4</accession>
<dbReference type="Gene3D" id="3.20.20.60">
    <property type="entry name" value="Phosphoenolpyruvate-binding domains"/>
    <property type="match status" value="1"/>
</dbReference>
<dbReference type="PANTHER" id="PTHR46244:SF6">
    <property type="entry name" value="PHOSPHOENOLPYRUVATE-PROTEIN PHOSPHOTRANSFERASE"/>
    <property type="match status" value="1"/>
</dbReference>
<evidence type="ECO:0000256" key="2">
    <source>
        <dbReference type="ARBA" id="ARBA00007837"/>
    </source>
</evidence>
<comment type="cofactor">
    <cofactor evidence="1">
        <name>Mg(2+)</name>
        <dbReference type="ChEBI" id="CHEBI:18420"/>
    </cofactor>
</comment>
<evidence type="ECO:0000313" key="11">
    <source>
        <dbReference type="Proteomes" id="UP000248889"/>
    </source>
</evidence>
<comment type="similarity">
    <text evidence="2">Belongs to the PEP-utilizing enzyme family.</text>
</comment>
<dbReference type="Proteomes" id="UP000248889">
    <property type="component" value="Unassembled WGS sequence"/>
</dbReference>